<sequence length="115" mass="12956">MKTMEQKNIEIVTAFIEAAGNRSELDRTDQFFAEQLGEAFTDRHYAVDEILAQGEKVTARIVITGMHQGVFAGKAPTGRSVKITQFREFRVVDDQIAEHRGWFDTGTLLPQLQAN</sequence>
<comment type="caution">
    <text evidence="1">The sequence shown here is derived from an EMBL/GenBank/DDBJ whole genome shotgun (WGS) entry which is preliminary data.</text>
</comment>
<dbReference type="SUPFAM" id="SSF54427">
    <property type="entry name" value="NTF2-like"/>
    <property type="match status" value="1"/>
</dbReference>
<name>A0A081P2A7_9BACL</name>
<dbReference type="Proteomes" id="UP000028123">
    <property type="component" value="Unassembled WGS sequence"/>
</dbReference>
<evidence type="ECO:0000313" key="2">
    <source>
        <dbReference type="Proteomes" id="UP000028123"/>
    </source>
</evidence>
<dbReference type="EMBL" id="JNVM01000014">
    <property type="protein sequence ID" value="KEQ24830.1"/>
    <property type="molecule type" value="Genomic_DNA"/>
</dbReference>
<accession>A0A081P2A7</accession>
<dbReference type="Pfam" id="PF07366">
    <property type="entry name" value="SnoaL"/>
    <property type="match status" value="1"/>
</dbReference>
<proteinExistence type="predicted"/>
<evidence type="ECO:0000313" key="1">
    <source>
        <dbReference type="EMBL" id="KEQ24830.1"/>
    </source>
</evidence>
<organism evidence="1 2">
    <name type="scientific">Paenibacillus tyrfis</name>
    <dbReference type="NCBI Taxonomy" id="1501230"/>
    <lineage>
        <taxon>Bacteria</taxon>
        <taxon>Bacillati</taxon>
        <taxon>Bacillota</taxon>
        <taxon>Bacilli</taxon>
        <taxon>Bacillales</taxon>
        <taxon>Paenibacillaceae</taxon>
        <taxon>Paenibacillus</taxon>
    </lineage>
</organism>
<dbReference type="Gene3D" id="3.10.450.50">
    <property type="match status" value="1"/>
</dbReference>
<dbReference type="PANTHER" id="PTHR38436:SF1">
    <property type="entry name" value="ESTER CYCLASE"/>
    <property type="match status" value="1"/>
</dbReference>
<gene>
    <name evidence="1" type="ORF">ET33_07095</name>
</gene>
<protein>
    <recommendedName>
        <fullName evidence="3">Ester cyclase</fullName>
    </recommendedName>
</protein>
<dbReference type="RefSeq" id="WP_036684642.1">
    <property type="nucleotide sequence ID" value="NZ_JNVM01000014.1"/>
</dbReference>
<dbReference type="InterPro" id="IPR032710">
    <property type="entry name" value="NTF2-like_dom_sf"/>
</dbReference>
<dbReference type="InterPro" id="IPR009959">
    <property type="entry name" value="Cyclase_SnoaL-like"/>
</dbReference>
<dbReference type="OrthoDB" id="7876517at2"/>
<dbReference type="eggNOG" id="COG5485">
    <property type="taxonomic scope" value="Bacteria"/>
</dbReference>
<evidence type="ECO:0008006" key="3">
    <source>
        <dbReference type="Google" id="ProtNLM"/>
    </source>
</evidence>
<keyword evidence="2" id="KW-1185">Reference proteome</keyword>
<dbReference type="PANTHER" id="PTHR38436">
    <property type="entry name" value="POLYKETIDE CYCLASE SNOAL-LIKE DOMAIN"/>
    <property type="match status" value="1"/>
</dbReference>
<reference evidence="1 2" key="1">
    <citation type="submission" date="2014-06" db="EMBL/GenBank/DDBJ databases">
        <title>Draft genome sequence of Paenibacillus sp. MSt1.</title>
        <authorList>
            <person name="Aw Y.K."/>
            <person name="Ong K.S."/>
            <person name="Gan H.M."/>
            <person name="Lee S.M."/>
        </authorList>
    </citation>
    <scope>NUCLEOTIDE SEQUENCE [LARGE SCALE GENOMIC DNA]</scope>
    <source>
        <strain evidence="1 2">MSt1</strain>
    </source>
</reference>
<dbReference type="GO" id="GO:0030638">
    <property type="term" value="P:polyketide metabolic process"/>
    <property type="evidence" value="ECO:0007669"/>
    <property type="project" value="InterPro"/>
</dbReference>
<dbReference type="AlphaFoldDB" id="A0A081P2A7"/>